<comment type="caution">
    <text evidence="1">The sequence shown here is derived from an EMBL/GenBank/DDBJ whole genome shotgun (WGS) entry which is preliminary data.</text>
</comment>
<dbReference type="InterPro" id="IPR027417">
    <property type="entry name" value="P-loop_NTPase"/>
</dbReference>
<reference evidence="1 2" key="1">
    <citation type="journal article" date="2019" name="Int. J. Syst. Evol. Microbiol.">
        <title>The Global Catalogue of Microorganisms (GCM) 10K type strain sequencing project: providing services to taxonomists for standard genome sequencing and annotation.</title>
        <authorList>
            <consortium name="The Broad Institute Genomics Platform"/>
            <consortium name="The Broad Institute Genome Sequencing Center for Infectious Disease"/>
            <person name="Wu L."/>
            <person name="Ma J."/>
        </authorList>
    </citation>
    <scope>NUCLEOTIDE SEQUENCE [LARGE SCALE GENOMIC DNA]</scope>
    <source>
        <strain evidence="1 2">JCM 16114</strain>
    </source>
</reference>
<evidence type="ECO:0000313" key="2">
    <source>
        <dbReference type="Proteomes" id="UP001499843"/>
    </source>
</evidence>
<keyword evidence="2" id="KW-1185">Reference proteome</keyword>
<proteinExistence type="predicted"/>
<sequence>MERRLASLAEGLSRLEDIRADMVTRVEDEARDQLSALAEPLKDLMLGVRRERAELERVLARLRRTTLNIGVVGRAGQGKSRLLQSLTGLTTREIPDGSGGFCTGVPSVVRHAPGASTYADVFFHTEQSFLHEVVAPYFERLRLGRSPASLEDFAGPLPPLDRDGQEDMARKESAYTHLSSFRTTLTEYRRWLGTSSPHRITADQIREFVAQDDPDGNRRYHAFRAVRRVHITTAFPHDDLGGIGTIDLPGLGDTNLGDSRLLLSALSDDVDVVLFVRRPSPERDAIQDTDIDLYDLAQSALPDIPMEKRSFLLLNHRRSVDQDNLNNARLFRDQIPGSAIKVAGTDIVDCSDAEAVAAAFEPVVDYLLTHVGELDRMLLRARRRTMAELRRQITLLISQARRLDALAQPASMWFPAFQSLFKQAHTSLSAELDQLVDRLREERGLRDTAFSQSVRAVLALARSDDGIPAPEDIRTRFAVEGTRQAAYSHLLDETRAHLSRHFLGLHDGLRECVEQMHEDVAALLARAGGLAPLSGEQGRQFLLDVAERIPPALRQGRQSEIQYALTMLTEFELNYRGFVQHRIRPCLDGLHGDSPAMALPSDGTLVDEKTMREMLRISYEEALDRCDTALDGLTTEPNGAVFSIVEEFRDRVLRAEGSTDEWRAFYQDIRAELWSGAFSALAEQAGHLRVWDEAVQALASLLDQDHEEEEK</sequence>
<dbReference type="SUPFAM" id="SSF52540">
    <property type="entry name" value="P-loop containing nucleoside triphosphate hydrolases"/>
    <property type="match status" value="1"/>
</dbReference>
<dbReference type="RefSeq" id="WP_344477242.1">
    <property type="nucleotide sequence ID" value="NZ_BAAAQX010000010.1"/>
</dbReference>
<dbReference type="Gene3D" id="3.40.50.300">
    <property type="entry name" value="P-loop containing nucleotide triphosphate hydrolases"/>
    <property type="match status" value="1"/>
</dbReference>
<gene>
    <name evidence="1" type="ORF">GCM10009850_042440</name>
</gene>
<dbReference type="Proteomes" id="UP001499843">
    <property type="component" value="Unassembled WGS sequence"/>
</dbReference>
<organism evidence="1 2">
    <name type="scientific">Nonomuraea monospora</name>
    <dbReference type="NCBI Taxonomy" id="568818"/>
    <lineage>
        <taxon>Bacteria</taxon>
        <taxon>Bacillati</taxon>
        <taxon>Actinomycetota</taxon>
        <taxon>Actinomycetes</taxon>
        <taxon>Streptosporangiales</taxon>
        <taxon>Streptosporangiaceae</taxon>
        <taxon>Nonomuraea</taxon>
    </lineage>
</organism>
<dbReference type="EMBL" id="BAAAQX010000010">
    <property type="protein sequence ID" value="GAA2208786.1"/>
    <property type="molecule type" value="Genomic_DNA"/>
</dbReference>
<evidence type="ECO:0008006" key="3">
    <source>
        <dbReference type="Google" id="ProtNLM"/>
    </source>
</evidence>
<name>A0ABN3CHD9_9ACTN</name>
<accession>A0ABN3CHD9</accession>
<protein>
    <recommendedName>
        <fullName evidence="3">Dynamin family protein</fullName>
    </recommendedName>
</protein>
<evidence type="ECO:0000313" key="1">
    <source>
        <dbReference type="EMBL" id="GAA2208786.1"/>
    </source>
</evidence>